<evidence type="ECO:0000256" key="1">
    <source>
        <dbReference type="SAM" id="MobiDB-lite"/>
    </source>
</evidence>
<feature type="compositionally biased region" description="Low complexity" evidence="1">
    <location>
        <begin position="115"/>
        <end position="128"/>
    </location>
</feature>
<evidence type="ECO:0000313" key="2">
    <source>
        <dbReference type="EMBL" id="KAJ7735297.1"/>
    </source>
</evidence>
<feature type="compositionally biased region" description="Low complexity" evidence="1">
    <location>
        <begin position="19"/>
        <end position="31"/>
    </location>
</feature>
<name>A0AAD7I533_9AGAR</name>
<proteinExistence type="predicted"/>
<comment type="caution">
    <text evidence="2">The sequence shown here is derived from an EMBL/GenBank/DDBJ whole genome shotgun (WGS) entry which is preliminary data.</text>
</comment>
<dbReference type="EMBL" id="JARJLG010000156">
    <property type="protein sequence ID" value="KAJ7735297.1"/>
    <property type="molecule type" value="Genomic_DNA"/>
</dbReference>
<sequence>MASGNNNQSNWRRPLAQNAAGAARTTRSTSSGRGGLSAGANQRTPNSNSSTPTAASRGRHVNAAPSPVASFGTTAPRMPALSTKASPRETPAAITVGSSGDPSSERVHEESPLPSSLDHSMSTLTSSSSDERQELRSQDGSTGEAEGPVTQGPCDLPPHLEYTPLDNDSMTVALSPGEALKEYQPFFKGAGKVIDVLEGKSLSESVRRMHGASELSDGKEYDPLLDYGAEHLNFVWTSLSDAIALISQHDPTQVVLLPVADLLTQERFFCLNLELLALVAHTIIAGQQILDALTRFLSRKPSSSFVLDKNYEYLRLLEKSASKQNL</sequence>
<feature type="compositionally biased region" description="Polar residues" evidence="1">
    <location>
        <begin position="1"/>
        <end position="11"/>
    </location>
</feature>
<dbReference type="Proteomes" id="UP001215280">
    <property type="component" value="Unassembled WGS sequence"/>
</dbReference>
<dbReference type="AlphaFoldDB" id="A0AAD7I533"/>
<keyword evidence="3" id="KW-1185">Reference proteome</keyword>
<organism evidence="2 3">
    <name type="scientific">Mycena maculata</name>
    <dbReference type="NCBI Taxonomy" id="230809"/>
    <lineage>
        <taxon>Eukaryota</taxon>
        <taxon>Fungi</taxon>
        <taxon>Dikarya</taxon>
        <taxon>Basidiomycota</taxon>
        <taxon>Agaricomycotina</taxon>
        <taxon>Agaricomycetes</taxon>
        <taxon>Agaricomycetidae</taxon>
        <taxon>Agaricales</taxon>
        <taxon>Marasmiineae</taxon>
        <taxon>Mycenaceae</taxon>
        <taxon>Mycena</taxon>
    </lineage>
</organism>
<accession>A0AAD7I533</accession>
<feature type="region of interest" description="Disordered" evidence="1">
    <location>
        <begin position="1"/>
        <end position="169"/>
    </location>
</feature>
<protein>
    <submittedName>
        <fullName evidence="2">Uncharacterized protein</fullName>
    </submittedName>
</protein>
<evidence type="ECO:0000313" key="3">
    <source>
        <dbReference type="Proteomes" id="UP001215280"/>
    </source>
</evidence>
<reference evidence="2" key="1">
    <citation type="submission" date="2023-03" db="EMBL/GenBank/DDBJ databases">
        <title>Massive genome expansion in bonnet fungi (Mycena s.s.) driven by repeated elements and novel gene families across ecological guilds.</title>
        <authorList>
            <consortium name="Lawrence Berkeley National Laboratory"/>
            <person name="Harder C.B."/>
            <person name="Miyauchi S."/>
            <person name="Viragh M."/>
            <person name="Kuo A."/>
            <person name="Thoen E."/>
            <person name="Andreopoulos B."/>
            <person name="Lu D."/>
            <person name="Skrede I."/>
            <person name="Drula E."/>
            <person name="Henrissat B."/>
            <person name="Morin E."/>
            <person name="Kohler A."/>
            <person name="Barry K."/>
            <person name="LaButti K."/>
            <person name="Morin E."/>
            <person name="Salamov A."/>
            <person name="Lipzen A."/>
            <person name="Mereny Z."/>
            <person name="Hegedus B."/>
            <person name="Baldrian P."/>
            <person name="Stursova M."/>
            <person name="Weitz H."/>
            <person name="Taylor A."/>
            <person name="Grigoriev I.V."/>
            <person name="Nagy L.G."/>
            <person name="Martin F."/>
            <person name="Kauserud H."/>
        </authorList>
    </citation>
    <scope>NUCLEOTIDE SEQUENCE</scope>
    <source>
        <strain evidence="2">CBHHK188m</strain>
    </source>
</reference>
<feature type="compositionally biased region" description="Polar residues" evidence="1">
    <location>
        <begin position="41"/>
        <end position="54"/>
    </location>
</feature>
<gene>
    <name evidence="2" type="ORF">DFH07DRAFT_967298</name>
</gene>